<dbReference type="PROSITE" id="PS50995">
    <property type="entry name" value="HTH_MARR_2"/>
    <property type="match status" value="1"/>
</dbReference>
<protein>
    <submittedName>
        <fullName evidence="5">MarR family transcriptional regulator</fullName>
    </submittedName>
</protein>
<accession>A0A926D0R1</accession>
<sequence length="145" mass="16765">MEHADIIKMISVVYRKTQMYLNLQTQDVGITSGQIPFIMITCERGAMQQHQFCDILDIDKSTVAKMLGKLELQGYVTRTPNPRDSRSIDVRPTEKAHAIYPMLRQIGEDWATTLTQDMTKIERAIFFEMLQKTGGRAMDYFDNIR</sequence>
<evidence type="ECO:0000256" key="2">
    <source>
        <dbReference type="ARBA" id="ARBA00023125"/>
    </source>
</evidence>
<dbReference type="SMART" id="SM00347">
    <property type="entry name" value="HTH_MARR"/>
    <property type="match status" value="1"/>
</dbReference>
<proteinExistence type="predicted"/>
<dbReference type="Proteomes" id="UP000654279">
    <property type="component" value="Unassembled WGS sequence"/>
</dbReference>
<comment type="caution">
    <text evidence="5">The sequence shown here is derived from an EMBL/GenBank/DDBJ whole genome shotgun (WGS) entry which is preliminary data.</text>
</comment>
<keyword evidence="1" id="KW-0805">Transcription regulation</keyword>
<dbReference type="InterPro" id="IPR000835">
    <property type="entry name" value="HTH_MarR-typ"/>
</dbReference>
<evidence type="ECO:0000313" key="5">
    <source>
        <dbReference type="EMBL" id="MBC8529106.1"/>
    </source>
</evidence>
<dbReference type="Pfam" id="PF12802">
    <property type="entry name" value="MarR_2"/>
    <property type="match status" value="1"/>
</dbReference>
<gene>
    <name evidence="5" type="ORF">H8699_06665</name>
</gene>
<dbReference type="AlphaFoldDB" id="A0A926D0R1"/>
<keyword evidence="2" id="KW-0238">DNA-binding</keyword>
<dbReference type="PANTHER" id="PTHR42756:SF1">
    <property type="entry name" value="TRANSCRIPTIONAL REPRESSOR OF EMRAB OPERON"/>
    <property type="match status" value="1"/>
</dbReference>
<feature type="domain" description="HTH marR-type" evidence="4">
    <location>
        <begin position="3"/>
        <end position="135"/>
    </location>
</feature>
<dbReference type="EMBL" id="JACRSO010000002">
    <property type="protein sequence ID" value="MBC8529106.1"/>
    <property type="molecule type" value="Genomic_DNA"/>
</dbReference>
<keyword evidence="6" id="KW-1185">Reference proteome</keyword>
<reference evidence="5" key="1">
    <citation type="submission" date="2020-08" db="EMBL/GenBank/DDBJ databases">
        <title>Genome public.</title>
        <authorList>
            <person name="Liu C."/>
            <person name="Sun Q."/>
        </authorList>
    </citation>
    <scope>NUCLEOTIDE SEQUENCE</scope>
    <source>
        <strain evidence="5">NSJ-44</strain>
    </source>
</reference>
<dbReference type="GO" id="GO:0003677">
    <property type="term" value="F:DNA binding"/>
    <property type="evidence" value="ECO:0007669"/>
    <property type="project" value="UniProtKB-KW"/>
</dbReference>
<dbReference type="SUPFAM" id="SSF46785">
    <property type="entry name" value="Winged helix' DNA-binding domain"/>
    <property type="match status" value="1"/>
</dbReference>
<keyword evidence="3" id="KW-0804">Transcription</keyword>
<evidence type="ECO:0000259" key="4">
    <source>
        <dbReference type="PROSITE" id="PS50995"/>
    </source>
</evidence>
<dbReference type="InterPro" id="IPR036388">
    <property type="entry name" value="WH-like_DNA-bd_sf"/>
</dbReference>
<evidence type="ECO:0000256" key="1">
    <source>
        <dbReference type="ARBA" id="ARBA00023015"/>
    </source>
</evidence>
<dbReference type="PANTHER" id="PTHR42756">
    <property type="entry name" value="TRANSCRIPTIONAL REGULATOR, MARR"/>
    <property type="match status" value="1"/>
</dbReference>
<evidence type="ECO:0000313" key="6">
    <source>
        <dbReference type="Proteomes" id="UP000654279"/>
    </source>
</evidence>
<name>A0A926D0R1_9FIRM</name>
<dbReference type="PRINTS" id="PR00598">
    <property type="entry name" value="HTHMARR"/>
</dbReference>
<dbReference type="GO" id="GO:0003700">
    <property type="term" value="F:DNA-binding transcription factor activity"/>
    <property type="evidence" value="ECO:0007669"/>
    <property type="project" value="InterPro"/>
</dbReference>
<dbReference type="RefSeq" id="WP_138296164.1">
    <property type="nucleotide sequence ID" value="NZ_JACRSO010000002.1"/>
</dbReference>
<dbReference type="InterPro" id="IPR036390">
    <property type="entry name" value="WH_DNA-bd_sf"/>
</dbReference>
<dbReference type="Gene3D" id="1.10.10.10">
    <property type="entry name" value="Winged helix-like DNA-binding domain superfamily/Winged helix DNA-binding domain"/>
    <property type="match status" value="1"/>
</dbReference>
<evidence type="ECO:0000256" key="3">
    <source>
        <dbReference type="ARBA" id="ARBA00023163"/>
    </source>
</evidence>
<organism evidence="5 6">
    <name type="scientific">Luoshenia tenuis</name>
    <dbReference type="NCBI Taxonomy" id="2763654"/>
    <lineage>
        <taxon>Bacteria</taxon>
        <taxon>Bacillati</taxon>
        <taxon>Bacillota</taxon>
        <taxon>Clostridia</taxon>
        <taxon>Christensenellales</taxon>
        <taxon>Christensenellaceae</taxon>
        <taxon>Luoshenia</taxon>
    </lineage>
</organism>